<comment type="similarity">
    <text evidence="1">Belongs to the BTG family.</text>
</comment>
<dbReference type="EMBL" id="CAJNRG010013568">
    <property type="protein sequence ID" value="CAF2149707.1"/>
    <property type="molecule type" value="Genomic_DNA"/>
</dbReference>
<evidence type="ECO:0000313" key="8">
    <source>
        <dbReference type="EMBL" id="CAF3834656.1"/>
    </source>
</evidence>
<dbReference type="EMBL" id="CAJOBI010000609">
    <property type="protein sequence ID" value="CAF3834656.1"/>
    <property type="molecule type" value="Genomic_DNA"/>
</dbReference>
<dbReference type="PRINTS" id="PR00310">
    <property type="entry name" value="ANTIPRLFBTG1"/>
</dbReference>
<dbReference type="EMBL" id="CAJOBG010005045">
    <property type="protein sequence ID" value="CAF4137232.1"/>
    <property type="molecule type" value="Genomic_DNA"/>
</dbReference>
<proteinExistence type="inferred from homology"/>
<dbReference type="SUPFAM" id="SSF160696">
    <property type="entry name" value="BTG domain-like"/>
    <property type="match status" value="1"/>
</dbReference>
<feature type="domain" description="Anti-proliferative protein" evidence="3">
    <location>
        <begin position="5"/>
        <end position="113"/>
    </location>
</feature>
<dbReference type="Proteomes" id="UP000663855">
    <property type="component" value="Unassembled WGS sequence"/>
</dbReference>
<dbReference type="InterPro" id="IPR002087">
    <property type="entry name" value="Anti_prolifrtn"/>
</dbReference>
<name>A0A816Y9S8_9BILA</name>
<accession>A0A816Y9S8</accession>
<sequence>MYFTMKQEIDVAVDLLCAYIQRYGTAKEESIELFRLQLGKALLEHYQGHWYPDKPTKGQAYRSLEFNKENDFCDTIVGQVCGYLNFPPSLLGIRHELTLWIDPYEVSIRLGNHVCPKDNQQIIVARFNKDGNEIMHNDLDGLLSQSRIPMVNPARTSPTNSSPCDSVSNSGSSTPQRTSSPFSVAQQSMFRNDPLFTPPRALSPQAPAFQMFSSAPISVPFRGHPLENSINIDDGLLMEGNHSQPERSDTPHSMNSTTSNESSDSGYCGYVESYPYYYKLNRLYKALALQKCGSNPPAVRKTQHTRRVPRHIYQQQQQTVIMPTNFSTSPTTPTPMNIDQLAPFYEEPSFYPISTGAIGSRKSKY</sequence>
<dbReference type="GO" id="GO:0005634">
    <property type="term" value="C:nucleus"/>
    <property type="evidence" value="ECO:0007669"/>
    <property type="project" value="TreeGrafter"/>
</dbReference>
<dbReference type="Proteomes" id="UP000663866">
    <property type="component" value="Unassembled WGS sequence"/>
</dbReference>
<dbReference type="PANTHER" id="PTHR22978">
    <property type="entry name" value="B-CELL TRANSLOCATION GENE"/>
    <property type="match status" value="1"/>
</dbReference>
<keyword evidence="12" id="KW-1185">Reference proteome</keyword>
<feature type="region of interest" description="Disordered" evidence="2">
    <location>
        <begin position="236"/>
        <end position="265"/>
    </location>
</feature>
<feature type="compositionally biased region" description="Polar residues" evidence="2">
    <location>
        <begin position="251"/>
        <end position="265"/>
    </location>
</feature>
<evidence type="ECO:0000313" key="12">
    <source>
        <dbReference type="Proteomes" id="UP000663866"/>
    </source>
</evidence>
<evidence type="ECO:0000259" key="3">
    <source>
        <dbReference type="SMART" id="SM00099"/>
    </source>
</evidence>
<dbReference type="EMBL" id="CAJOBF010000727">
    <property type="protein sequence ID" value="CAF3860671.1"/>
    <property type="molecule type" value="Genomic_DNA"/>
</dbReference>
<reference evidence="6" key="1">
    <citation type="submission" date="2021-02" db="EMBL/GenBank/DDBJ databases">
        <authorList>
            <person name="Nowell W R."/>
        </authorList>
    </citation>
    <scope>NUCLEOTIDE SEQUENCE</scope>
</reference>
<evidence type="ECO:0000313" key="10">
    <source>
        <dbReference type="EMBL" id="CAF4137232.1"/>
    </source>
</evidence>
<dbReference type="Proteomes" id="UP000676336">
    <property type="component" value="Unassembled WGS sequence"/>
</dbReference>
<protein>
    <recommendedName>
        <fullName evidence="3">Anti-proliferative protein domain-containing protein</fullName>
    </recommendedName>
</protein>
<dbReference type="EMBL" id="CAJOBH010000800">
    <property type="protein sequence ID" value="CAF3818228.1"/>
    <property type="molecule type" value="Genomic_DNA"/>
</dbReference>
<evidence type="ECO:0000313" key="11">
    <source>
        <dbReference type="Proteomes" id="UP000663856"/>
    </source>
</evidence>
<comment type="caution">
    <text evidence="6">The sequence shown here is derived from an EMBL/GenBank/DDBJ whole genome shotgun (WGS) entry which is preliminary data.</text>
</comment>
<dbReference type="InterPro" id="IPR033332">
    <property type="entry name" value="BTG"/>
</dbReference>
<dbReference type="AlphaFoldDB" id="A0A816Y9S8"/>
<feature type="compositionally biased region" description="Polar residues" evidence="2">
    <location>
        <begin position="154"/>
        <end position="183"/>
    </location>
</feature>
<gene>
    <name evidence="7" type="ORF">BYL167_LOCUS3947</name>
    <name evidence="4" type="ORF">CJN711_LOCUS38067</name>
    <name evidence="10" type="ORF">OVN521_LOCUS22861</name>
    <name evidence="8" type="ORF">SMN809_LOCUS3076</name>
    <name evidence="9" type="ORF">UXM345_LOCUS8360</name>
    <name evidence="6" type="ORF">WKI299_LOCUS31460</name>
    <name evidence="5" type="ORF">XDN619_LOCUS28407</name>
</gene>
<feature type="region of interest" description="Disordered" evidence="2">
    <location>
        <begin position="150"/>
        <end position="183"/>
    </location>
</feature>
<evidence type="ECO:0000313" key="5">
    <source>
        <dbReference type="EMBL" id="CAF2149707.1"/>
    </source>
</evidence>
<dbReference type="InterPro" id="IPR036054">
    <property type="entry name" value="BTG-like_sf"/>
</dbReference>
<dbReference type="EMBL" id="CAJNRF010014396">
    <property type="protein sequence ID" value="CAF2156556.1"/>
    <property type="molecule type" value="Genomic_DNA"/>
</dbReference>
<dbReference type="SMART" id="SM00099">
    <property type="entry name" value="btg1"/>
    <property type="match status" value="1"/>
</dbReference>
<dbReference type="Pfam" id="PF07742">
    <property type="entry name" value="BTG"/>
    <property type="match status" value="1"/>
</dbReference>
<dbReference type="GO" id="GO:0005737">
    <property type="term" value="C:cytoplasm"/>
    <property type="evidence" value="ECO:0007669"/>
    <property type="project" value="TreeGrafter"/>
</dbReference>
<evidence type="ECO:0000256" key="1">
    <source>
        <dbReference type="ARBA" id="ARBA00007989"/>
    </source>
</evidence>
<dbReference type="Proteomes" id="UP000663887">
    <property type="component" value="Unassembled WGS sequence"/>
</dbReference>
<evidence type="ECO:0000256" key="2">
    <source>
        <dbReference type="SAM" id="MobiDB-lite"/>
    </source>
</evidence>
<dbReference type="EMBL" id="CAJNOV010018589">
    <property type="protein sequence ID" value="CAF1621877.1"/>
    <property type="molecule type" value="Genomic_DNA"/>
</dbReference>
<evidence type="ECO:0000313" key="4">
    <source>
        <dbReference type="EMBL" id="CAF1621877.1"/>
    </source>
</evidence>
<dbReference type="PANTHER" id="PTHR22978:SF12">
    <property type="entry name" value="MATERNAL B9.15 PROTEIN-LIKE ISOFORM X1"/>
    <property type="match status" value="1"/>
</dbReference>
<evidence type="ECO:0000313" key="9">
    <source>
        <dbReference type="EMBL" id="CAF3860671.1"/>
    </source>
</evidence>
<dbReference type="Proteomes" id="UP000663842">
    <property type="component" value="Unassembled WGS sequence"/>
</dbReference>
<dbReference type="Proteomes" id="UP000663856">
    <property type="component" value="Unassembled WGS sequence"/>
</dbReference>
<dbReference type="Gene3D" id="3.90.640.90">
    <property type="entry name" value="Anti-proliferative protein, N-terminal domain"/>
    <property type="match status" value="1"/>
</dbReference>
<dbReference type="Proteomes" id="UP000681967">
    <property type="component" value="Unassembled WGS sequence"/>
</dbReference>
<evidence type="ECO:0000313" key="7">
    <source>
        <dbReference type="EMBL" id="CAF3818228.1"/>
    </source>
</evidence>
<organism evidence="6 11">
    <name type="scientific">Rotaria magnacalcarata</name>
    <dbReference type="NCBI Taxonomy" id="392030"/>
    <lineage>
        <taxon>Eukaryota</taxon>
        <taxon>Metazoa</taxon>
        <taxon>Spiralia</taxon>
        <taxon>Gnathifera</taxon>
        <taxon>Rotifera</taxon>
        <taxon>Eurotatoria</taxon>
        <taxon>Bdelloidea</taxon>
        <taxon>Philodinida</taxon>
        <taxon>Philodinidae</taxon>
        <taxon>Rotaria</taxon>
    </lineage>
</organism>
<evidence type="ECO:0000313" key="6">
    <source>
        <dbReference type="EMBL" id="CAF2156556.1"/>
    </source>
</evidence>